<dbReference type="RefSeq" id="WP_141821433.1">
    <property type="nucleotide sequence ID" value="NZ_BAAAQC010000006.1"/>
</dbReference>
<protein>
    <submittedName>
        <fullName evidence="1">Uncharacterized protein</fullName>
    </submittedName>
</protein>
<comment type="caution">
    <text evidence="1">The sequence shown here is derived from an EMBL/GenBank/DDBJ whole genome shotgun (WGS) entry which is preliminary data.</text>
</comment>
<reference evidence="1 2" key="1">
    <citation type="submission" date="2019-06" db="EMBL/GenBank/DDBJ databases">
        <title>Sequencing the genomes of 1000 actinobacteria strains.</title>
        <authorList>
            <person name="Klenk H.-P."/>
        </authorList>
    </citation>
    <scope>NUCLEOTIDE SEQUENCE [LARGE SCALE GENOMIC DNA]</scope>
    <source>
        <strain evidence="1 2">DSM 21776</strain>
    </source>
</reference>
<dbReference type="AlphaFoldDB" id="A0A543PWU3"/>
<accession>A0A543PWU3</accession>
<dbReference type="EMBL" id="VFQF01000001">
    <property type="protein sequence ID" value="TQN48510.1"/>
    <property type="molecule type" value="Genomic_DNA"/>
</dbReference>
<proteinExistence type="predicted"/>
<evidence type="ECO:0000313" key="1">
    <source>
        <dbReference type="EMBL" id="TQN48510.1"/>
    </source>
</evidence>
<sequence length="86" mass="9121">MARMTPAEATAVNNVISYIVAKDPTPPAELVRSLYILASRAHNRLQGGWHEDAVRRQWPYAFADGAPVAAASPTDAPTPSGPVNPA</sequence>
<name>A0A543PWU3_9MICO</name>
<dbReference type="OrthoDB" id="5148909at2"/>
<gene>
    <name evidence="1" type="ORF">FHX52_1648</name>
</gene>
<evidence type="ECO:0000313" key="2">
    <source>
        <dbReference type="Proteomes" id="UP000320085"/>
    </source>
</evidence>
<dbReference type="Proteomes" id="UP000320085">
    <property type="component" value="Unassembled WGS sequence"/>
</dbReference>
<organism evidence="1 2">
    <name type="scientific">Humibacillus xanthopallidus</name>
    <dbReference type="NCBI Taxonomy" id="412689"/>
    <lineage>
        <taxon>Bacteria</taxon>
        <taxon>Bacillati</taxon>
        <taxon>Actinomycetota</taxon>
        <taxon>Actinomycetes</taxon>
        <taxon>Micrococcales</taxon>
        <taxon>Intrasporangiaceae</taxon>
        <taxon>Humibacillus</taxon>
    </lineage>
</organism>